<protein>
    <recommendedName>
        <fullName evidence="4">DUF4956 domain-containing protein</fullName>
    </recommendedName>
</protein>
<sequence>MFEHGFFGNVLSKYYESSDSVLGTSTSLVPIKAGEFFLCVGAALVIGFLISLIYIVTHRKEGYSQSYVLTMIMLPTIVSLILLLINTTAGALSLAGAFTLVRFRSVAGDPKDIAYIFFAMAAGTACGIGYIGFAIVFFIILGVVMFILSETDFGGCKKRHMTLKIAIPENLDYQGVFEPVLGRYTTYHKLRRVKTTNFGTLFELIYSVDVLDNIDQKKFVDELRALNGNMTINLVFFKYDDKIYEG</sequence>
<keyword evidence="1" id="KW-1133">Transmembrane helix</keyword>
<organism evidence="2 3">
    <name type="scientific">Ruminococcus flavefaciens</name>
    <dbReference type="NCBI Taxonomy" id="1265"/>
    <lineage>
        <taxon>Bacteria</taxon>
        <taxon>Bacillati</taxon>
        <taxon>Bacillota</taxon>
        <taxon>Clostridia</taxon>
        <taxon>Eubacteriales</taxon>
        <taxon>Oscillospiraceae</taxon>
        <taxon>Ruminococcus</taxon>
    </lineage>
</organism>
<dbReference type="InterPro" id="IPR032531">
    <property type="entry name" value="DUF4956"/>
</dbReference>
<evidence type="ECO:0000313" key="3">
    <source>
        <dbReference type="Proteomes" id="UP000183190"/>
    </source>
</evidence>
<accession>A0A1H6HXL7</accession>
<proteinExistence type="predicted"/>
<dbReference type="OrthoDB" id="9803265at2"/>
<feature type="transmembrane region" description="Helical" evidence="1">
    <location>
        <begin position="115"/>
        <end position="148"/>
    </location>
</feature>
<feature type="transmembrane region" description="Helical" evidence="1">
    <location>
        <begin position="68"/>
        <end position="95"/>
    </location>
</feature>
<reference evidence="2 3" key="1">
    <citation type="submission" date="2016-10" db="EMBL/GenBank/DDBJ databases">
        <authorList>
            <person name="de Groot N.N."/>
        </authorList>
    </citation>
    <scope>NUCLEOTIDE SEQUENCE [LARGE SCALE GENOMIC DNA]</scope>
    <source>
        <strain evidence="2 3">YAD2003</strain>
    </source>
</reference>
<keyword evidence="1" id="KW-0812">Transmembrane</keyword>
<dbReference type="AlphaFoldDB" id="A0A1H6HXL7"/>
<evidence type="ECO:0000313" key="2">
    <source>
        <dbReference type="EMBL" id="SEH40849.1"/>
    </source>
</evidence>
<feature type="transmembrane region" description="Helical" evidence="1">
    <location>
        <begin position="35"/>
        <end position="56"/>
    </location>
</feature>
<gene>
    <name evidence="2" type="ORF">SAMN02910265_00458</name>
</gene>
<keyword evidence="1" id="KW-0472">Membrane</keyword>
<evidence type="ECO:0000256" key="1">
    <source>
        <dbReference type="SAM" id="Phobius"/>
    </source>
</evidence>
<evidence type="ECO:0008006" key="4">
    <source>
        <dbReference type="Google" id="ProtNLM"/>
    </source>
</evidence>
<dbReference type="Pfam" id="PF16316">
    <property type="entry name" value="DUF4956"/>
    <property type="match status" value="1"/>
</dbReference>
<dbReference type="EMBL" id="FNWV01000001">
    <property type="protein sequence ID" value="SEH40849.1"/>
    <property type="molecule type" value="Genomic_DNA"/>
</dbReference>
<dbReference type="Proteomes" id="UP000183190">
    <property type="component" value="Unassembled WGS sequence"/>
</dbReference>
<name>A0A1H6HXL7_RUMFL</name>
<dbReference type="RefSeq" id="WP_074714270.1">
    <property type="nucleotide sequence ID" value="NZ_FNWV01000001.1"/>
</dbReference>